<evidence type="ECO:0000256" key="6">
    <source>
        <dbReference type="SAM" id="Phobius"/>
    </source>
</evidence>
<comment type="caution">
    <text evidence="7">The sequence shown here is derived from an EMBL/GenBank/DDBJ whole genome shotgun (WGS) entry which is preliminary data.</text>
</comment>
<dbReference type="SUPFAM" id="SSF109755">
    <property type="entry name" value="PhoU-like"/>
    <property type="match status" value="1"/>
</dbReference>
<dbReference type="Pfam" id="PF02690">
    <property type="entry name" value="Na_Pi_cotrans"/>
    <property type="match status" value="2"/>
</dbReference>
<evidence type="ECO:0000313" key="8">
    <source>
        <dbReference type="Proteomes" id="UP001161405"/>
    </source>
</evidence>
<dbReference type="Proteomes" id="UP001161405">
    <property type="component" value="Unassembled WGS sequence"/>
</dbReference>
<feature type="transmembrane region" description="Helical" evidence="6">
    <location>
        <begin position="241"/>
        <end position="260"/>
    </location>
</feature>
<feature type="transmembrane region" description="Helical" evidence="6">
    <location>
        <begin position="134"/>
        <end position="153"/>
    </location>
</feature>
<gene>
    <name evidence="7" type="ORF">GCM10007879_13580</name>
</gene>
<feature type="transmembrane region" description="Helical" evidence="6">
    <location>
        <begin position="280"/>
        <end position="300"/>
    </location>
</feature>
<feature type="transmembrane region" description="Helical" evidence="6">
    <location>
        <begin position="6"/>
        <end position="24"/>
    </location>
</feature>
<accession>A0ABQ5UQF7</accession>
<dbReference type="Gene3D" id="1.20.58.220">
    <property type="entry name" value="Phosphate transport system protein phou homolog 2, domain 2"/>
    <property type="match status" value="1"/>
</dbReference>
<dbReference type="PANTHER" id="PTHR10010">
    <property type="entry name" value="SOLUTE CARRIER FAMILY 34 SODIUM PHOSPHATE , MEMBER 2-RELATED"/>
    <property type="match status" value="1"/>
</dbReference>
<sequence>MALIDFLISIFGATMLLLFAVRLVQNSIERIKGPEFRRLLTQTRSPYRASIAGFFLAILLQSSAAVAVLTSGFSIGGALSAATGLAIILGADLGSAFVVQMLSLDLHWLAPILLGVGGWLYLKFNTRNIRQFGRILLGIALIIVALGMLRATIEPLQSSELLPAIEAFLAADPVLAFFVGAVLAFIMHSSVASILMFGVAVSAGALSLEVGVVLVLGANLGGALVPMWITRSMPVEARHAVYLNVLLRGVTAALFATLYAKSLLWFLPIAQLGIIGTHLGFNLLLLLYLPFVSLFANLMIKLLPEKPQADSTERSMLERSLLDEQALKSPSLSLISLRREVVRITQLNEQLCREVLGWFISGSQPNATLLRHDSQLVHNAGQAVRQFVTRIPSKQMSKTDFKRMRDLADYALSLEAAADILVQRLLGVIETCQKEKLNFSESGAKELQSVAEQLLQNMTKSYDLLVNEDTESARELFRDKDELGALVGRSRKRHLMRLKDGLETSVATSELHLECLSALKELNAQTVSNAYPILKREGQLLQSRLILEG</sequence>
<reference evidence="7" key="2">
    <citation type="submission" date="2023-01" db="EMBL/GenBank/DDBJ databases">
        <title>Draft genome sequence of Maritalea porphyrae strain NBRC 107169.</title>
        <authorList>
            <person name="Sun Q."/>
            <person name="Mori K."/>
        </authorList>
    </citation>
    <scope>NUCLEOTIDE SEQUENCE</scope>
    <source>
        <strain evidence="7">NBRC 107169</strain>
    </source>
</reference>
<keyword evidence="2" id="KW-1003">Cell membrane</keyword>
<keyword evidence="8" id="KW-1185">Reference proteome</keyword>
<feature type="transmembrane region" description="Helical" evidence="6">
    <location>
        <begin position="106"/>
        <end position="122"/>
    </location>
</feature>
<dbReference type="NCBIfam" id="NF037997">
    <property type="entry name" value="Na_Pi_symport"/>
    <property type="match status" value="1"/>
</dbReference>
<feature type="transmembrane region" description="Helical" evidence="6">
    <location>
        <begin position="174"/>
        <end position="200"/>
    </location>
</feature>
<dbReference type="EMBL" id="BSNI01000002">
    <property type="protein sequence ID" value="GLQ17109.1"/>
    <property type="molecule type" value="Genomic_DNA"/>
</dbReference>
<evidence type="ECO:0000256" key="5">
    <source>
        <dbReference type="ARBA" id="ARBA00023136"/>
    </source>
</evidence>
<dbReference type="InterPro" id="IPR003841">
    <property type="entry name" value="Na/Pi_transpt"/>
</dbReference>
<feature type="transmembrane region" description="Helical" evidence="6">
    <location>
        <begin position="45"/>
        <end position="69"/>
    </location>
</feature>
<keyword evidence="5 6" id="KW-0472">Membrane</keyword>
<organism evidence="7 8">
    <name type="scientific">Maritalea porphyrae</name>
    <dbReference type="NCBI Taxonomy" id="880732"/>
    <lineage>
        <taxon>Bacteria</taxon>
        <taxon>Pseudomonadati</taxon>
        <taxon>Pseudomonadota</taxon>
        <taxon>Alphaproteobacteria</taxon>
        <taxon>Hyphomicrobiales</taxon>
        <taxon>Devosiaceae</taxon>
        <taxon>Maritalea</taxon>
    </lineage>
</organism>
<keyword evidence="4 6" id="KW-1133">Transmembrane helix</keyword>
<keyword evidence="3 6" id="KW-0812">Transmembrane</keyword>
<dbReference type="InterPro" id="IPR038078">
    <property type="entry name" value="PhoU-like_sf"/>
</dbReference>
<evidence type="ECO:0000256" key="4">
    <source>
        <dbReference type="ARBA" id="ARBA00022989"/>
    </source>
</evidence>
<reference evidence="7" key="1">
    <citation type="journal article" date="2014" name="Int. J. Syst. Evol. Microbiol.">
        <title>Complete genome of a new Firmicutes species belonging to the dominant human colonic microbiota ('Ruminococcus bicirculans') reveals two chromosomes and a selective capacity to utilize plant glucans.</title>
        <authorList>
            <consortium name="NISC Comparative Sequencing Program"/>
            <person name="Wegmann U."/>
            <person name="Louis P."/>
            <person name="Goesmann A."/>
            <person name="Henrissat B."/>
            <person name="Duncan S.H."/>
            <person name="Flint H.J."/>
        </authorList>
    </citation>
    <scope>NUCLEOTIDE SEQUENCE</scope>
    <source>
        <strain evidence="7">NBRC 107169</strain>
    </source>
</reference>
<evidence type="ECO:0000256" key="1">
    <source>
        <dbReference type="ARBA" id="ARBA00004651"/>
    </source>
</evidence>
<dbReference type="PANTHER" id="PTHR10010:SF46">
    <property type="entry name" value="SODIUM-DEPENDENT PHOSPHATE TRANSPORT PROTEIN 2B"/>
    <property type="match status" value="1"/>
</dbReference>
<feature type="transmembrane region" description="Helical" evidence="6">
    <location>
        <begin position="206"/>
        <end position="229"/>
    </location>
</feature>
<evidence type="ECO:0000313" key="7">
    <source>
        <dbReference type="EMBL" id="GLQ17109.1"/>
    </source>
</evidence>
<dbReference type="RefSeq" id="WP_284363001.1">
    <property type="nucleotide sequence ID" value="NZ_BSNI01000002.1"/>
</dbReference>
<comment type="subcellular location">
    <subcellularLocation>
        <location evidence="1">Cell membrane</location>
        <topology evidence="1">Multi-pass membrane protein</topology>
    </subcellularLocation>
</comment>
<evidence type="ECO:0000256" key="3">
    <source>
        <dbReference type="ARBA" id="ARBA00022692"/>
    </source>
</evidence>
<name>A0ABQ5UQF7_9HYPH</name>
<feature type="transmembrane region" description="Helical" evidence="6">
    <location>
        <begin position="75"/>
        <end position="99"/>
    </location>
</feature>
<protein>
    <submittedName>
        <fullName evidence="7">Na+/cotransporter</fullName>
    </submittedName>
</protein>
<proteinExistence type="predicted"/>
<evidence type="ECO:0000256" key="2">
    <source>
        <dbReference type="ARBA" id="ARBA00022475"/>
    </source>
</evidence>